<name>A0A9D4S0M9_DREPO</name>
<dbReference type="EMBL" id="JAIWYP010000001">
    <property type="protein sequence ID" value="KAH3886095.1"/>
    <property type="molecule type" value="Genomic_DNA"/>
</dbReference>
<protein>
    <submittedName>
        <fullName evidence="2">Uncharacterized protein</fullName>
    </submittedName>
</protein>
<comment type="caution">
    <text evidence="2">The sequence shown here is derived from an EMBL/GenBank/DDBJ whole genome shotgun (WGS) entry which is preliminary data.</text>
</comment>
<evidence type="ECO:0000313" key="2">
    <source>
        <dbReference type="EMBL" id="KAH3886095.1"/>
    </source>
</evidence>
<feature type="region of interest" description="Disordered" evidence="1">
    <location>
        <begin position="1"/>
        <end position="26"/>
    </location>
</feature>
<proteinExistence type="predicted"/>
<sequence>MMGTLIGMLNQSSRPQTTELSDLTGPKDVDLPTRALISDVDLRSIRAMLGFSRNFAAHLVQQLFPD</sequence>
<reference evidence="2" key="1">
    <citation type="journal article" date="2019" name="bioRxiv">
        <title>The Genome of the Zebra Mussel, Dreissena polymorpha: A Resource for Invasive Species Research.</title>
        <authorList>
            <person name="McCartney M.A."/>
            <person name="Auch B."/>
            <person name="Kono T."/>
            <person name="Mallez S."/>
            <person name="Zhang Y."/>
            <person name="Obille A."/>
            <person name="Becker A."/>
            <person name="Abrahante J.E."/>
            <person name="Garbe J."/>
            <person name="Badalamenti J.P."/>
            <person name="Herman A."/>
            <person name="Mangelson H."/>
            <person name="Liachko I."/>
            <person name="Sullivan S."/>
            <person name="Sone E.D."/>
            <person name="Koren S."/>
            <person name="Silverstein K.A.T."/>
            <person name="Beckman K.B."/>
            <person name="Gohl D.M."/>
        </authorList>
    </citation>
    <scope>NUCLEOTIDE SEQUENCE</scope>
    <source>
        <strain evidence="2">Duluth1</strain>
        <tissue evidence="2">Whole animal</tissue>
    </source>
</reference>
<feature type="compositionally biased region" description="Polar residues" evidence="1">
    <location>
        <begin position="9"/>
        <end position="21"/>
    </location>
</feature>
<reference evidence="2" key="2">
    <citation type="submission" date="2020-11" db="EMBL/GenBank/DDBJ databases">
        <authorList>
            <person name="McCartney M.A."/>
            <person name="Auch B."/>
            <person name="Kono T."/>
            <person name="Mallez S."/>
            <person name="Becker A."/>
            <person name="Gohl D.M."/>
            <person name="Silverstein K.A.T."/>
            <person name="Koren S."/>
            <person name="Bechman K.B."/>
            <person name="Herman A."/>
            <person name="Abrahante J.E."/>
            <person name="Garbe J."/>
        </authorList>
    </citation>
    <scope>NUCLEOTIDE SEQUENCE</scope>
    <source>
        <strain evidence="2">Duluth1</strain>
        <tissue evidence="2">Whole animal</tissue>
    </source>
</reference>
<organism evidence="2 3">
    <name type="scientific">Dreissena polymorpha</name>
    <name type="common">Zebra mussel</name>
    <name type="synonym">Mytilus polymorpha</name>
    <dbReference type="NCBI Taxonomy" id="45954"/>
    <lineage>
        <taxon>Eukaryota</taxon>
        <taxon>Metazoa</taxon>
        <taxon>Spiralia</taxon>
        <taxon>Lophotrochozoa</taxon>
        <taxon>Mollusca</taxon>
        <taxon>Bivalvia</taxon>
        <taxon>Autobranchia</taxon>
        <taxon>Heteroconchia</taxon>
        <taxon>Euheterodonta</taxon>
        <taxon>Imparidentia</taxon>
        <taxon>Neoheterodontei</taxon>
        <taxon>Myida</taxon>
        <taxon>Dreissenoidea</taxon>
        <taxon>Dreissenidae</taxon>
        <taxon>Dreissena</taxon>
    </lineage>
</organism>
<dbReference type="Proteomes" id="UP000828390">
    <property type="component" value="Unassembled WGS sequence"/>
</dbReference>
<accession>A0A9D4S0M9</accession>
<evidence type="ECO:0000256" key="1">
    <source>
        <dbReference type="SAM" id="MobiDB-lite"/>
    </source>
</evidence>
<dbReference type="AlphaFoldDB" id="A0A9D4S0M9"/>
<evidence type="ECO:0000313" key="3">
    <source>
        <dbReference type="Proteomes" id="UP000828390"/>
    </source>
</evidence>
<gene>
    <name evidence="2" type="ORF">DPMN_010096</name>
</gene>
<keyword evidence="3" id="KW-1185">Reference proteome</keyword>